<feature type="compositionally biased region" description="Basic and acidic residues" evidence="1">
    <location>
        <begin position="185"/>
        <end position="196"/>
    </location>
</feature>
<comment type="caution">
    <text evidence="2">The sequence shown here is derived from an EMBL/GenBank/DDBJ whole genome shotgun (WGS) entry which is preliminary data.</text>
</comment>
<name>A0A5Q3DNC6_FUSFU</name>
<evidence type="ECO:0000256" key="1">
    <source>
        <dbReference type="SAM" id="MobiDB-lite"/>
    </source>
</evidence>
<feature type="region of interest" description="Disordered" evidence="1">
    <location>
        <begin position="44"/>
        <end position="70"/>
    </location>
</feature>
<proteinExistence type="predicted"/>
<organism evidence="2 3">
    <name type="scientific">Fusarium fujikuroi</name>
    <name type="common">Bakanae and foot rot disease fungus</name>
    <name type="synonym">Gibberella fujikuroi</name>
    <dbReference type="NCBI Taxonomy" id="5127"/>
    <lineage>
        <taxon>Eukaryota</taxon>
        <taxon>Fungi</taxon>
        <taxon>Dikarya</taxon>
        <taxon>Ascomycota</taxon>
        <taxon>Pezizomycotina</taxon>
        <taxon>Sordariomycetes</taxon>
        <taxon>Hypocreomycetidae</taxon>
        <taxon>Hypocreales</taxon>
        <taxon>Nectriaceae</taxon>
        <taxon>Fusarium</taxon>
        <taxon>Fusarium fujikuroi species complex</taxon>
    </lineage>
</organism>
<reference evidence="2" key="1">
    <citation type="submission" date="2019-05" db="EMBL/GenBank/DDBJ databases">
        <authorList>
            <person name="Piombo E."/>
        </authorList>
    </citation>
    <scope>NUCLEOTIDE SEQUENCE</scope>
    <source>
        <strain evidence="2">C2S</strain>
    </source>
</reference>
<gene>
    <name evidence="2" type="ORF">C2S_8641</name>
</gene>
<dbReference type="AlphaFoldDB" id="A0A5Q3DNC6"/>
<protein>
    <submittedName>
        <fullName evidence="2">Uncharacterized protein</fullName>
    </submittedName>
</protein>
<evidence type="ECO:0000313" key="2">
    <source>
        <dbReference type="EMBL" id="VTT72555.1"/>
    </source>
</evidence>
<dbReference type="Proteomes" id="UP000760494">
    <property type="component" value="Unassembled WGS sequence"/>
</dbReference>
<feature type="compositionally biased region" description="Polar residues" evidence="1">
    <location>
        <begin position="171"/>
        <end position="182"/>
    </location>
</feature>
<evidence type="ECO:0000313" key="3">
    <source>
        <dbReference type="Proteomes" id="UP000760494"/>
    </source>
</evidence>
<feature type="compositionally biased region" description="Polar residues" evidence="1">
    <location>
        <begin position="47"/>
        <end position="57"/>
    </location>
</feature>
<sequence>MDEVDCCGYTHHDSKYSHIANLLIKSTRTKCGISSRAYDALVKRSSTRAPTTASDQPGSPPHRCPSLLPNDSSMEPSKLYHSMSMISSWRCHDLLLRRHSAEHFNCHYHGSKVIDQQEPGVTQRRVFEIPYNTLEGLCTPICDTSMTPHQNFKPVKAGQLLEHNNKCRPASRSSTTTNTSYDETNEGRRGGEQTER</sequence>
<dbReference type="EMBL" id="CABFJX010000346">
    <property type="protein sequence ID" value="VTT72555.1"/>
    <property type="molecule type" value="Genomic_DNA"/>
</dbReference>
<accession>A0A5Q3DNC6</accession>
<feature type="region of interest" description="Disordered" evidence="1">
    <location>
        <begin position="163"/>
        <end position="196"/>
    </location>
</feature>